<organism evidence="3 4">
    <name type="scientific">Mycobacterium yunnanensis</name>
    <dbReference type="NCBI Taxonomy" id="368477"/>
    <lineage>
        <taxon>Bacteria</taxon>
        <taxon>Bacillati</taxon>
        <taxon>Actinomycetota</taxon>
        <taxon>Actinomycetes</taxon>
        <taxon>Mycobacteriales</taxon>
        <taxon>Mycobacteriaceae</taxon>
        <taxon>Mycobacterium</taxon>
    </lineage>
</organism>
<feature type="compositionally biased region" description="Low complexity" evidence="1">
    <location>
        <begin position="35"/>
        <end position="70"/>
    </location>
</feature>
<feature type="chain" id="PRO_5040921792" description="Lipoprotein LpqJ" evidence="2">
    <location>
        <begin position="19"/>
        <end position="179"/>
    </location>
</feature>
<feature type="signal peptide" evidence="2">
    <location>
        <begin position="1"/>
        <end position="18"/>
    </location>
</feature>
<evidence type="ECO:0000313" key="4">
    <source>
        <dbReference type="Proteomes" id="UP001141629"/>
    </source>
</evidence>
<dbReference type="EMBL" id="JACKVK010000008">
    <property type="protein sequence ID" value="MCV7420999.1"/>
    <property type="molecule type" value="Genomic_DNA"/>
</dbReference>
<gene>
    <name evidence="3" type="ORF">H7K45_10660</name>
</gene>
<dbReference type="RefSeq" id="WP_263995783.1">
    <property type="nucleotide sequence ID" value="NZ_JACKVK010000008.1"/>
</dbReference>
<dbReference type="PROSITE" id="PS51257">
    <property type="entry name" value="PROKAR_LIPOPROTEIN"/>
    <property type="match status" value="1"/>
</dbReference>
<evidence type="ECO:0008006" key="5">
    <source>
        <dbReference type="Google" id="ProtNLM"/>
    </source>
</evidence>
<proteinExistence type="predicted"/>
<evidence type="ECO:0000313" key="3">
    <source>
        <dbReference type="EMBL" id="MCV7420999.1"/>
    </source>
</evidence>
<keyword evidence="2" id="KW-0732">Signal</keyword>
<sequence length="179" mass="18493">MKAPVMVVTALAMGALLAGCQSTVPGSPEASSQNPTEPTFPTSRPTRSSPTPTTTTTSTPTVAAPAPAEALEPQNGYVFITTKSGQTRCQISTAEVDCEAPFTNSPPVDGTPANGVRVTSDGKLTWVLGNLGDIPVVPIDYRTYSAQGWTIVAAEDGTRFTNDSTTHGMFVAIGGVDAF</sequence>
<name>A0A9X2Z198_9MYCO</name>
<reference evidence="3" key="1">
    <citation type="submission" date="2020-07" db="EMBL/GenBank/DDBJ databases">
        <authorList>
            <person name="Pettersson B.M.F."/>
            <person name="Behra P.R.K."/>
            <person name="Ramesh M."/>
            <person name="Das S."/>
            <person name="Dasgupta S."/>
            <person name="Kirsebom L.A."/>
        </authorList>
    </citation>
    <scope>NUCLEOTIDE SEQUENCE</scope>
    <source>
        <strain evidence="3">DSM 44838</strain>
    </source>
</reference>
<keyword evidence="4" id="KW-1185">Reference proteome</keyword>
<evidence type="ECO:0000256" key="1">
    <source>
        <dbReference type="SAM" id="MobiDB-lite"/>
    </source>
</evidence>
<feature type="compositionally biased region" description="Polar residues" evidence="1">
    <location>
        <begin position="22"/>
        <end position="34"/>
    </location>
</feature>
<accession>A0A9X2Z198</accession>
<comment type="caution">
    <text evidence="3">The sequence shown here is derived from an EMBL/GenBank/DDBJ whole genome shotgun (WGS) entry which is preliminary data.</text>
</comment>
<evidence type="ECO:0000256" key="2">
    <source>
        <dbReference type="SAM" id="SignalP"/>
    </source>
</evidence>
<dbReference type="AlphaFoldDB" id="A0A9X2Z198"/>
<feature type="region of interest" description="Disordered" evidence="1">
    <location>
        <begin position="22"/>
        <end position="70"/>
    </location>
</feature>
<reference evidence="3" key="2">
    <citation type="journal article" date="2022" name="BMC Genomics">
        <title>Comparative genome analysis of mycobacteria focusing on tRNA and non-coding RNA.</title>
        <authorList>
            <person name="Behra P.R.K."/>
            <person name="Pettersson B.M.F."/>
            <person name="Ramesh M."/>
            <person name="Das S."/>
            <person name="Dasgupta S."/>
            <person name="Kirsebom L.A."/>
        </authorList>
    </citation>
    <scope>NUCLEOTIDE SEQUENCE</scope>
    <source>
        <strain evidence="3">DSM 44838</strain>
    </source>
</reference>
<dbReference type="Proteomes" id="UP001141629">
    <property type="component" value="Unassembled WGS sequence"/>
</dbReference>
<protein>
    <recommendedName>
        <fullName evidence="5">Lipoprotein LpqJ</fullName>
    </recommendedName>
</protein>